<dbReference type="KEGG" id="nml:Namu_2068"/>
<dbReference type="SUPFAM" id="SSF52540">
    <property type="entry name" value="P-loop containing nucleoside triphosphate hydrolases"/>
    <property type="match status" value="1"/>
</dbReference>
<organism evidence="2 3">
    <name type="scientific">Nakamurella multipartita (strain ATCC 700099 / DSM 44233 / CIP 104796 / JCM 9543 / NBRC 105858 / Y-104)</name>
    <name type="common">Microsphaera multipartita</name>
    <dbReference type="NCBI Taxonomy" id="479431"/>
    <lineage>
        <taxon>Bacteria</taxon>
        <taxon>Bacillati</taxon>
        <taxon>Actinomycetota</taxon>
        <taxon>Actinomycetes</taxon>
        <taxon>Nakamurellales</taxon>
        <taxon>Nakamurellaceae</taxon>
        <taxon>Nakamurella</taxon>
    </lineage>
</organism>
<protein>
    <submittedName>
        <fullName evidence="2">Uncharacterized protein</fullName>
    </submittedName>
</protein>
<name>C8XI79_NAKMY</name>
<gene>
    <name evidence="2" type="ordered locus">Namu_2068</name>
</gene>
<evidence type="ECO:0000313" key="2">
    <source>
        <dbReference type="EMBL" id="ACV78448.1"/>
    </source>
</evidence>
<dbReference type="CDD" id="cd01127">
    <property type="entry name" value="TrwB_TraG_TraD_VirD4"/>
    <property type="match status" value="1"/>
</dbReference>
<dbReference type="Gene3D" id="3.40.50.300">
    <property type="entry name" value="P-loop containing nucleotide triphosphate hydrolases"/>
    <property type="match status" value="1"/>
</dbReference>
<feature type="region of interest" description="Disordered" evidence="1">
    <location>
        <begin position="685"/>
        <end position="728"/>
    </location>
</feature>
<dbReference type="EMBL" id="CP001737">
    <property type="protein sequence ID" value="ACV78448.1"/>
    <property type="molecule type" value="Genomic_DNA"/>
</dbReference>
<dbReference type="Proteomes" id="UP000002218">
    <property type="component" value="Chromosome"/>
</dbReference>
<sequence length="728" mass="77997">MSRQVTWRELRFPGPIPPDAVRACLVGCGGLPGNPLLILEAVATGGRLRWRIGAPSSLSVRQACQQVTLHLPGTIVSPVEGTWPPVETAQIGAQVRISRTRLLPLGDLDPDAVTRGLLGALALAGQGESLHYQLLLGARIRPTRPPEAAKPLPRGATERLEQPGFGCLVRLAATAAHDGRARILVRQVAASLKGLEAPGVAVTVRRCAVTALARVSLPLWWPLWISASDLVPLTAWPVADDPKAELAGLPPRHPKLLPPTAAHPTEGLDIGRAVAVSMERRIAQPVGDTLQHRHVLGPSGVGNSTWVGYAALQDILAGRCVVVIDPKRDLVTELLARIPADRLDDVVVLDPASRTPLGVNPLAGADPDLAADSIVAVFHSLYGDGLGPRSTDILHAAVLTLARRGDASLAMVPLLLTNPGFRRSLVGRAHKEDPLGVGSFWAWFDSLSSGEQDMVTRPLLNKLRPIMLRPSLRGVFGQRRPAISVEQILAERKILLVELRKDQIGPEAAGLIGSHVVAHLWRAILGRLSLPAEQRHPFMVYIDEVQDYLRLPGSLADALAQARGLGVSVTAAHQHLGQLGRLDADLEANTATKLFFRLSPGDGRHLASAVGAGQLTADDFTLQPDHQLYARLLVNGRLLPWVSVATQPLPPPLHDPAQVQARSEAHYGRALDDVEADLLSLADATAREGSTEHPDEATPRTGFGRRRPSAPSRPSAEPHPVTQKRGRI</sequence>
<dbReference type="InterPro" id="IPR051162">
    <property type="entry name" value="T4SS_component"/>
</dbReference>
<dbReference type="PANTHER" id="PTHR30121">
    <property type="entry name" value="UNCHARACTERIZED PROTEIN YJGR-RELATED"/>
    <property type="match status" value="1"/>
</dbReference>
<dbReference type="AlphaFoldDB" id="C8XI79"/>
<dbReference type="eggNOG" id="COG0433">
    <property type="taxonomic scope" value="Bacteria"/>
</dbReference>
<proteinExistence type="predicted"/>
<dbReference type="PANTHER" id="PTHR30121:SF6">
    <property type="entry name" value="SLR6007 PROTEIN"/>
    <property type="match status" value="1"/>
</dbReference>
<evidence type="ECO:0000313" key="3">
    <source>
        <dbReference type="Proteomes" id="UP000002218"/>
    </source>
</evidence>
<keyword evidence="3" id="KW-1185">Reference proteome</keyword>
<reference evidence="2 3" key="2">
    <citation type="journal article" date="2010" name="Stand. Genomic Sci.">
        <title>Complete genome sequence of Nakamurella multipartita type strain (Y-104).</title>
        <authorList>
            <person name="Tice H."/>
            <person name="Mayilraj S."/>
            <person name="Sims D."/>
            <person name="Lapidus A."/>
            <person name="Nolan M."/>
            <person name="Lucas S."/>
            <person name="Glavina Del Rio T."/>
            <person name="Copeland A."/>
            <person name="Cheng J.F."/>
            <person name="Meincke L."/>
            <person name="Bruce D."/>
            <person name="Goodwin L."/>
            <person name="Pitluck S."/>
            <person name="Ivanova N."/>
            <person name="Mavromatis K."/>
            <person name="Ovchinnikova G."/>
            <person name="Pati A."/>
            <person name="Chen A."/>
            <person name="Palaniappan K."/>
            <person name="Land M."/>
            <person name="Hauser L."/>
            <person name="Chang Y.J."/>
            <person name="Jeffries C.D."/>
            <person name="Detter J.C."/>
            <person name="Brettin T."/>
            <person name="Rohde M."/>
            <person name="Goker M."/>
            <person name="Bristow J."/>
            <person name="Eisen J.A."/>
            <person name="Markowitz V."/>
            <person name="Hugenholtz P."/>
            <person name="Kyrpides N.C."/>
            <person name="Klenk H.P."/>
            <person name="Chen F."/>
        </authorList>
    </citation>
    <scope>NUCLEOTIDE SEQUENCE [LARGE SCALE GENOMIC DNA]</scope>
    <source>
        <strain evidence="3">ATCC 700099 / DSM 44233 / CIP 104796 / JCM 9543 / NBRC 105858 / Y-104</strain>
    </source>
</reference>
<dbReference type="STRING" id="479431.Namu_2068"/>
<dbReference type="HOGENOM" id="CLU_013918_1_0_11"/>
<dbReference type="InParanoid" id="C8XI79"/>
<evidence type="ECO:0000256" key="1">
    <source>
        <dbReference type="SAM" id="MobiDB-lite"/>
    </source>
</evidence>
<feature type="compositionally biased region" description="Basic and acidic residues" evidence="1">
    <location>
        <begin position="685"/>
        <end position="698"/>
    </location>
</feature>
<reference evidence="3" key="1">
    <citation type="submission" date="2009-09" db="EMBL/GenBank/DDBJ databases">
        <title>The complete genome of Nakamurella multipartita DSM 44233.</title>
        <authorList>
            <consortium name="US DOE Joint Genome Institute (JGI-PGF)"/>
            <person name="Lucas S."/>
            <person name="Copeland A."/>
            <person name="Lapidus A."/>
            <person name="Glavina del Rio T."/>
            <person name="Dalin E."/>
            <person name="Tice H."/>
            <person name="Bruce D."/>
            <person name="Goodwin L."/>
            <person name="Pitluck S."/>
            <person name="Kyrpides N."/>
            <person name="Mavromatis K."/>
            <person name="Ivanova N."/>
            <person name="Ovchinnikova G."/>
            <person name="Sims D."/>
            <person name="Meincke L."/>
            <person name="Brettin T."/>
            <person name="Detter J.C."/>
            <person name="Han C."/>
            <person name="Larimer F."/>
            <person name="Land M."/>
            <person name="Hauser L."/>
            <person name="Markowitz V."/>
            <person name="Cheng J.-F."/>
            <person name="Hugenholtz P."/>
            <person name="Woyke T."/>
            <person name="Wu D."/>
            <person name="Klenk H.-P."/>
            <person name="Eisen J.A."/>
        </authorList>
    </citation>
    <scope>NUCLEOTIDE SEQUENCE [LARGE SCALE GENOMIC DNA]</scope>
    <source>
        <strain evidence="3">ATCC 700099 / DSM 44233 / CIP 104796 / JCM 9543 / NBRC 105858 / Y-104</strain>
    </source>
</reference>
<accession>C8XI79</accession>
<dbReference type="InterPro" id="IPR027417">
    <property type="entry name" value="P-loop_NTPase"/>
</dbReference>